<organism evidence="5 6">
    <name type="scientific">Geodermatophilus obscurus</name>
    <dbReference type="NCBI Taxonomy" id="1861"/>
    <lineage>
        <taxon>Bacteria</taxon>
        <taxon>Bacillati</taxon>
        <taxon>Actinomycetota</taxon>
        <taxon>Actinomycetes</taxon>
        <taxon>Geodermatophilales</taxon>
        <taxon>Geodermatophilaceae</taxon>
        <taxon>Geodermatophilus</taxon>
    </lineage>
</organism>
<reference evidence="6" key="1">
    <citation type="submission" date="2016-10" db="EMBL/GenBank/DDBJ databases">
        <authorList>
            <person name="Varghese N."/>
            <person name="Submissions S."/>
        </authorList>
    </citation>
    <scope>NUCLEOTIDE SEQUENCE [LARGE SCALE GENOMIC DNA]</scope>
    <source>
        <strain evidence="6">DSM 43161</strain>
    </source>
</reference>
<evidence type="ECO:0000256" key="2">
    <source>
        <dbReference type="PIRNR" id="PIRNR006241"/>
    </source>
</evidence>
<dbReference type="SUPFAM" id="SSF51658">
    <property type="entry name" value="Xylose isomerase-like"/>
    <property type="match status" value="1"/>
</dbReference>
<accession>A0A1I5IKD8</accession>
<dbReference type="AlphaFoldDB" id="A0A1I5IKD8"/>
<evidence type="ECO:0000256" key="1">
    <source>
        <dbReference type="ARBA" id="ARBA00023235"/>
    </source>
</evidence>
<gene>
    <name evidence="5" type="ORF">SAMN05660359_04686</name>
</gene>
<dbReference type="OrthoDB" id="9786584at2"/>
<feature type="active site" description="Proton donor/acceptor" evidence="3">
    <location>
        <position position="139"/>
    </location>
</feature>
<feature type="active site" description="Proton donor/acceptor" evidence="3">
    <location>
        <position position="237"/>
    </location>
</feature>
<dbReference type="InterPro" id="IPR036237">
    <property type="entry name" value="Xyl_isomerase-like_sf"/>
</dbReference>
<proteinExistence type="inferred from homology"/>
<dbReference type="GO" id="GO:0016853">
    <property type="term" value="F:isomerase activity"/>
    <property type="evidence" value="ECO:0007669"/>
    <property type="project" value="UniProtKB-KW"/>
</dbReference>
<evidence type="ECO:0000313" key="6">
    <source>
        <dbReference type="Proteomes" id="UP000183642"/>
    </source>
</evidence>
<evidence type="ECO:0000313" key="5">
    <source>
        <dbReference type="EMBL" id="SFO60914.1"/>
    </source>
</evidence>
<dbReference type="RefSeq" id="WP_075015908.1">
    <property type="nucleotide sequence ID" value="NZ_FOWE01000015.1"/>
</dbReference>
<name>A0A1I5IKD8_9ACTN</name>
<comment type="similarity">
    <text evidence="2">Belongs to the hyi family.</text>
</comment>
<dbReference type="InterPro" id="IPR050417">
    <property type="entry name" value="Sugar_Epim/Isomerase"/>
</dbReference>
<keyword evidence="6" id="KW-1185">Reference proteome</keyword>
<dbReference type="Proteomes" id="UP000183642">
    <property type="component" value="Unassembled WGS sequence"/>
</dbReference>
<evidence type="ECO:0000259" key="4">
    <source>
        <dbReference type="Pfam" id="PF01261"/>
    </source>
</evidence>
<dbReference type="EMBL" id="FOWE01000015">
    <property type="protein sequence ID" value="SFO60914.1"/>
    <property type="molecule type" value="Genomic_DNA"/>
</dbReference>
<dbReference type="Pfam" id="PF01261">
    <property type="entry name" value="AP_endonuc_2"/>
    <property type="match status" value="1"/>
</dbReference>
<sequence length="258" mass="27525">MYQLSANIELLFTEAGEDAGDRVRAAAAAGFDAVEMWFSTDKDLDSLEKALADTGVQLTSLLAGPRMTYTYPGTDLAPFHEGLDLAVAHARRLGCPRVVLASGMGFPGMSREKNHQFLADMFSEALARNDGSGVEFVLEPVNSRVDHPGALTDRTEDAVDVARAVGSDRFGILYDLYHSIVQGEDPATELANAAGFVRYVQLADAPGRGEPGSGTVDWAAQLAVLRASGYDGPIGLEYFPTVPSEESVQRIRALAADA</sequence>
<dbReference type="PANTHER" id="PTHR43489">
    <property type="entry name" value="ISOMERASE"/>
    <property type="match status" value="1"/>
</dbReference>
<keyword evidence="1 2" id="KW-0413">Isomerase</keyword>
<dbReference type="PIRSF" id="PIRSF006241">
    <property type="entry name" value="HyI"/>
    <property type="match status" value="1"/>
</dbReference>
<evidence type="ECO:0000256" key="3">
    <source>
        <dbReference type="PIRSR" id="PIRSR006241-50"/>
    </source>
</evidence>
<keyword evidence="5" id="KW-0670">Pyruvate</keyword>
<dbReference type="InterPro" id="IPR013022">
    <property type="entry name" value="Xyl_isomerase-like_TIM-brl"/>
</dbReference>
<feature type="domain" description="Xylose isomerase-like TIM barrel" evidence="4">
    <location>
        <begin position="23"/>
        <end position="252"/>
    </location>
</feature>
<dbReference type="InterPro" id="IPR026040">
    <property type="entry name" value="HyI-like"/>
</dbReference>
<dbReference type="Gene3D" id="3.20.20.150">
    <property type="entry name" value="Divalent-metal-dependent TIM barrel enzymes"/>
    <property type="match status" value="1"/>
</dbReference>
<protein>
    <submittedName>
        <fullName evidence="5">Hydroxypyruvate isomerase</fullName>
    </submittedName>
</protein>